<comment type="caution">
    <text evidence="3">The sequence shown here is derived from an EMBL/GenBank/DDBJ whole genome shotgun (WGS) entry which is preliminary data.</text>
</comment>
<dbReference type="PROSITE" id="PS50093">
    <property type="entry name" value="PKD"/>
    <property type="match status" value="2"/>
</dbReference>
<dbReference type="EMBL" id="JACVEL010000002">
    <property type="protein sequence ID" value="MBC9811900.1"/>
    <property type="molecule type" value="Genomic_DNA"/>
</dbReference>
<dbReference type="AlphaFoldDB" id="A0A8J6PDZ3"/>
<evidence type="ECO:0000313" key="4">
    <source>
        <dbReference type="Proteomes" id="UP000652681"/>
    </source>
</evidence>
<dbReference type="InterPro" id="IPR000601">
    <property type="entry name" value="PKD_dom"/>
</dbReference>
<sequence length="999" mass="103158">MKKVIALSCFLIVLFPFYNLSQCNTNTTICSLNGTSQTFNFQTPSGNPSSCLDFFNGGSANYGYIVLYITQTGSLDLLIQGNNAGTGCLDVAIFDITGQTNPCGSLSTATEIACNYVSPCEGCAEFGSANLGCNAVINTGTVSAGDVIMILVEDWSDTQNSFTLELGNNPNSAQTGLPDATIDVSSTGPFCTTDGLQQILAGNMGGTWSGPGMSANGMFNPAVAGVGTHTINYSIGVAPCNSSSSVQITVGSIAMSGLNVGSCQPGGVYGVSGNIQISNPPPTGQLIVENCEGVQTVVATAPFSVGSYPFNLSGLTANGAGCDVHAYFTGSDCSHILTYTAPSCPASCGFTNLTTVPGNCQPGNTYNLTGTLNFNNPPSTGQLIVQDCSGNTATFNAPFTSPLNYSINTLTPNGQSCAVTAHFTAEPACTITTNYTRPAIPVVNAGADVSVCQGNSITLNASGATSYSWNNGGGTNAAATVSPPTTTTYTVTGTTNGCTATDQVVVTVNPAVQPTVSPNTAVCAGQSTVITAGGGGTYSWDNGLGAGASHTVTPTVTTTYTVIVTDANNCQATNQTTITVNPLPVIYAANITVCESATGNITATGAANYAWSPASHLNATTGQTVTFTPGTSTTYTVTGTDLNGCVGTTTVSAIVGNNPVIDAGADIYECEGNQITLTGSGAGVGGTYEWAGNAGNSTITNGLSFVPPVGITTYTVTGTTATGCVGTDVVTVNIDELPDVSFTVTQDQGCVPVVAVFENTSPNAASCVWTFDNGQTVSGCGPVTQTFGNPGVFGASLQVSTQSGCISTVYQDSMVTVDAAPVASFIPKPAVFPISNPVVNFENHSTGATSYRWDFGYGNAESTENSPSYTYPSEVAGYEVTLIAYSQGGCMDTVRYTVNSQEDLIFYIPNTFTPDGDEYNQTFQPVFTSGFDPYDYSLFIFNRWGEMVFESHDVTVGWKGTYGKDGNVCQQGTYTWKIEFKTLVNDERKMYVGNVNILR</sequence>
<dbReference type="InterPro" id="IPR035986">
    <property type="entry name" value="PKD_dom_sf"/>
</dbReference>
<organism evidence="3 4">
    <name type="scientific">Taishania pollutisoli</name>
    <dbReference type="NCBI Taxonomy" id="2766479"/>
    <lineage>
        <taxon>Bacteria</taxon>
        <taxon>Pseudomonadati</taxon>
        <taxon>Bacteroidota</taxon>
        <taxon>Flavobacteriia</taxon>
        <taxon>Flavobacteriales</taxon>
        <taxon>Crocinitomicaceae</taxon>
        <taxon>Taishania</taxon>
    </lineage>
</organism>
<evidence type="ECO:0000256" key="1">
    <source>
        <dbReference type="SAM" id="SignalP"/>
    </source>
</evidence>
<evidence type="ECO:0000259" key="2">
    <source>
        <dbReference type="PROSITE" id="PS50093"/>
    </source>
</evidence>
<dbReference type="SMART" id="SM00089">
    <property type="entry name" value="PKD"/>
    <property type="match status" value="4"/>
</dbReference>
<gene>
    <name evidence="3" type="ORF">H9Y05_05360</name>
</gene>
<protein>
    <submittedName>
        <fullName evidence="3">Gliding motility-associated C-terminal domain-containing protein</fullName>
    </submittedName>
</protein>
<dbReference type="Pfam" id="PF13585">
    <property type="entry name" value="CHU_C"/>
    <property type="match status" value="1"/>
</dbReference>
<dbReference type="SUPFAM" id="SSF49299">
    <property type="entry name" value="PKD domain"/>
    <property type="match status" value="2"/>
</dbReference>
<feature type="domain" description="PKD" evidence="2">
    <location>
        <begin position="769"/>
        <end position="822"/>
    </location>
</feature>
<feature type="domain" description="PKD" evidence="2">
    <location>
        <begin position="821"/>
        <end position="871"/>
    </location>
</feature>
<name>A0A8J6PDZ3_9FLAO</name>
<dbReference type="RefSeq" id="WP_216713699.1">
    <property type="nucleotide sequence ID" value="NZ_JACVEL010000002.1"/>
</dbReference>
<keyword evidence="1" id="KW-0732">Signal</keyword>
<dbReference type="Proteomes" id="UP000652681">
    <property type="component" value="Unassembled WGS sequence"/>
</dbReference>
<reference evidence="3" key="1">
    <citation type="submission" date="2020-09" db="EMBL/GenBank/DDBJ databases">
        <title>Taishania pollutisoli gen. nov., sp. nov., Isolated from Tetrabromobisphenol A-Contaminated Soil.</title>
        <authorList>
            <person name="Chen Q."/>
        </authorList>
    </citation>
    <scope>NUCLEOTIDE SEQUENCE</scope>
    <source>
        <strain evidence="3">CZZ-1</strain>
    </source>
</reference>
<dbReference type="InterPro" id="IPR013783">
    <property type="entry name" value="Ig-like_fold"/>
</dbReference>
<evidence type="ECO:0000313" key="3">
    <source>
        <dbReference type="EMBL" id="MBC9811900.1"/>
    </source>
</evidence>
<feature type="signal peptide" evidence="1">
    <location>
        <begin position="1"/>
        <end position="21"/>
    </location>
</feature>
<feature type="chain" id="PRO_5035220912" evidence="1">
    <location>
        <begin position="22"/>
        <end position="999"/>
    </location>
</feature>
<dbReference type="Gene3D" id="2.60.40.10">
    <property type="entry name" value="Immunoglobulins"/>
    <property type="match status" value="3"/>
</dbReference>
<keyword evidence="4" id="KW-1185">Reference proteome</keyword>
<accession>A0A8J6PDZ3</accession>
<dbReference type="InterPro" id="IPR022409">
    <property type="entry name" value="PKD/Chitinase_dom"/>
</dbReference>
<proteinExistence type="predicted"/>